<comment type="caution">
    <text evidence="2">The sequence shown here is derived from an EMBL/GenBank/DDBJ whole genome shotgun (WGS) entry which is preliminary data.</text>
</comment>
<protein>
    <submittedName>
        <fullName evidence="2">Uncharacterized protein</fullName>
    </submittedName>
</protein>
<evidence type="ECO:0000256" key="1">
    <source>
        <dbReference type="SAM" id="MobiDB-lite"/>
    </source>
</evidence>
<reference evidence="2 3" key="1">
    <citation type="journal article" date="2018" name="New Phytol.">
        <title>Phylogenomics of Endogonaceae and evolution of mycorrhizas within Mucoromycota.</title>
        <authorList>
            <person name="Chang Y."/>
            <person name="Desiro A."/>
            <person name="Na H."/>
            <person name="Sandor L."/>
            <person name="Lipzen A."/>
            <person name="Clum A."/>
            <person name="Barry K."/>
            <person name="Grigoriev I.V."/>
            <person name="Martin F.M."/>
            <person name="Stajich J.E."/>
            <person name="Smith M.E."/>
            <person name="Bonito G."/>
            <person name="Spatafora J.W."/>
        </authorList>
    </citation>
    <scope>NUCLEOTIDE SEQUENCE [LARGE SCALE GENOMIC DNA]</scope>
    <source>
        <strain evidence="2 3">AD002</strain>
    </source>
</reference>
<dbReference type="AlphaFoldDB" id="A0A433QLS6"/>
<dbReference type="EMBL" id="RBNJ01003628">
    <property type="protein sequence ID" value="RUS30718.1"/>
    <property type="molecule type" value="Genomic_DNA"/>
</dbReference>
<evidence type="ECO:0000313" key="2">
    <source>
        <dbReference type="EMBL" id="RUS30718.1"/>
    </source>
</evidence>
<feature type="region of interest" description="Disordered" evidence="1">
    <location>
        <begin position="1"/>
        <end position="66"/>
    </location>
</feature>
<dbReference type="Proteomes" id="UP000274822">
    <property type="component" value="Unassembled WGS sequence"/>
</dbReference>
<gene>
    <name evidence="2" type="ORF">BC938DRAFT_479043</name>
</gene>
<evidence type="ECO:0000313" key="3">
    <source>
        <dbReference type="Proteomes" id="UP000274822"/>
    </source>
</evidence>
<organism evidence="2 3">
    <name type="scientific">Jimgerdemannia flammicorona</name>
    <dbReference type="NCBI Taxonomy" id="994334"/>
    <lineage>
        <taxon>Eukaryota</taxon>
        <taxon>Fungi</taxon>
        <taxon>Fungi incertae sedis</taxon>
        <taxon>Mucoromycota</taxon>
        <taxon>Mucoromycotina</taxon>
        <taxon>Endogonomycetes</taxon>
        <taxon>Endogonales</taxon>
        <taxon>Endogonaceae</taxon>
        <taxon>Jimgerdemannia</taxon>
    </lineage>
</organism>
<feature type="compositionally biased region" description="Acidic residues" evidence="1">
    <location>
        <begin position="16"/>
        <end position="35"/>
    </location>
</feature>
<name>A0A433QLS6_9FUNG</name>
<keyword evidence="3" id="KW-1185">Reference proteome</keyword>
<accession>A0A433QLS6</accession>
<sequence length="236" mass="26745">MSLPRSKAAPAKDGDEVSLDDSESEASEGGDEEGENKEGGSDDSNPFEEPDGDSTRKGQGKWDSYFDEVPPKQWRYLDFYQTRSLRPGFSRSFAKESSALKKSLENLLEHDSDTAKDSAIKLYTRFKNHRKKYGEVDLFWTAIEEEEAVRTKISAQQLSLELSKISSVKKVYDCASTYTEEVFETAADNLVRELCRHAATDVADKYISWEFDGEPPSWLSKAIKEYESSISEVEMR</sequence>
<proteinExistence type="predicted"/>